<dbReference type="SMART" id="SM00355">
    <property type="entry name" value="ZnF_C2H2"/>
    <property type="match status" value="3"/>
</dbReference>
<feature type="region of interest" description="Disordered" evidence="1">
    <location>
        <begin position="140"/>
        <end position="160"/>
    </location>
</feature>
<proteinExistence type="predicted"/>
<dbReference type="PROSITE" id="PS00028">
    <property type="entry name" value="ZINC_FINGER_C2H2_1"/>
    <property type="match status" value="1"/>
</dbReference>
<comment type="caution">
    <text evidence="3">The sequence shown here is derived from an EMBL/GenBank/DDBJ whole genome shotgun (WGS) entry which is preliminary data.</text>
</comment>
<evidence type="ECO:0000313" key="3">
    <source>
        <dbReference type="EMBL" id="VUC37115.1"/>
    </source>
</evidence>
<dbReference type="Proteomes" id="UP000766486">
    <property type="component" value="Unassembled WGS sequence"/>
</dbReference>
<feature type="domain" description="C2H2-type" evidence="2">
    <location>
        <begin position="258"/>
        <end position="279"/>
    </location>
</feature>
<feature type="region of interest" description="Disordered" evidence="1">
    <location>
        <begin position="189"/>
        <end position="235"/>
    </location>
</feature>
<evidence type="ECO:0000313" key="4">
    <source>
        <dbReference type="Proteomes" id="UP000766486"/>
    </source>
</evidence>
<dbReference type="EMBL" id="CABFNS010000936">
    <property type="protein sequence ID" value="VUC37115.1"/>
    <property type="molecule type" value="Genomic_DNA"/>
</dbReference>
<dbReference type="InterPro" id="IPR013087">
    <property type="entry name" value="Znf_C2H2_type"/>
</dbReference>
<organism evidence="3 4">
    <name type="scientific">Bionectria ochroleuca</name>
    <name type="common">Gliocladium roseum</name>
    <dbReference type="NCBI Taxonomy" id="29856"/>
    <lineage>
        <taxon>Eukaryota</taxon>
        <taxon>Fungi</taxon>
        <taxon>Dikarya</taxon>
        <taxon>Ascomycota</taxon>
        <taxon>Pezizomycotina</taxon>
        <taxon>Sordariomycetes</taxon>
        <taxon>Hypocreomycetidae</taxon>
        <taxon>Hypocreales</taxon>
        <taxon>Bionectriaceae</taxon>
        <taxon>Clonostachys</taxon>
    </lineage>
</organism>
<feature type="compositionally biased region" description="Basic residues" evidence="1">
    <location>
        <begin position="220"/>
        <end position="234"/>
    </location>
</feature>
<feature type="region of interest" description="Disordered" evidence="1">
    <location>
        <begin position="426"/>
        <end position="460"/>
    </location>
</feature>
<gene>
    <name evidence="3" type="ORF">CLO192961_LOCUS462883</name>
</gene>
<keyword evidence="4" id="KW-1185">Reference proteome</keyword>
<protein>
    <recommendedName>
        <fullName evidence="2">C2H2-type domain-containing protein</fullName>
    </recommendedName>
</protein>
<evidence type="ECO:0000259" key="2">
    <source>
        <dbReference type="PROSITE" id="PS00028"/>
    </source>
</evidence>
<sequence length="511" mass="56338">MNPSEEEPAPSLEHERGVSSGGISSSSLPGFASFPSTEGFISEGYAYQDATQSVWQPQLNSLPLPFEPLPPPPFENGWPLSTVPPSLNEEMNACPSIRGAVDNYSAFFHQAPLFGQAQLGGVAQQNIQWPQPLVMIPGPSPEIPQPMDAPSGSGALGSQANSISQWDIPSQIPMAESAATSTIAGALDDAEQDTRSETGDSSASGPVASASGDTEQRAGKNARRQNKRPMKSHMKTFESAPYRSTLERFPPMLERYPCTFCCDVFSGKHDWLRHEQSRHLVLEGWKCAPFGPVTRSTFSETPFCSYCSLANPTEEHTMDHEWHPCDKDHVYARKDNLIIHLRKMHRMVKEPMWLNKWKLKELVVTSRCGFCNAQLETWGARATHLSSHFIQDGKTMEEWEGDHGFTPEIAAMVVNAIPPHTIAAESQKPKPFSATYRKRRPPTTGTTRKMVGPPPEKAQDPRAVLPVISAPDLLVSRSGRFVKDRYQLSVLPAKDAFLDEEGECSSTAQNN</sequence>
<feature type="compositionally biased region" description="Low complexity" evidence="1">
    <location>
        <begin position="199"/>
        <end position="212"/>
    </location>
</feature>
<accession>A0ABY6V2D9</accession>
<feature type="region of interest" description="Disordered" evidence="1">
    <location>
        <begin position="1"/>
        <end position="30"/>
    </location>
</feature>
<reference evidence="3 4" key="1">
    <citation type="submission" date="2019-06" db="EMBL/GenBank/DDBJ databases">
        <authorList>
            <person name="Broberg M."/>
        </authorList>
    </citation>
    <scope>NUCLEOTIDE SEQUENCE [LARGE SCALE GENOMIC DNA]</scope>
</reference>
<name>A0ABY6V2D9_BIOOC</name>
<evidence type="ECO:0000256" key="1">
    <source>
        <dbReference type="SAM" id="MobiDB-lite"/>
    </source>
</evidence>